<comment type="caution">
    <text evidence="1">The sequence shown here is derived from an EMBL/GenBank/DDBJ whole genome shotgun (WGS) entry which is preliminary data.</text>
</comment>
<evidence type="ECO:0000313" key="1">
    <source>
        <dbReference type="EMBL" id="GME79541.1"/>
    </source>
</evidence>
<gene>
    <name evidence="1" type="ORF">Amon02_000400100</name>
</gene>
<keyword evidence="2" id="KW-1185">Reference proteome</keyword>
<protein>
    <submittedName>
        <fullName evidence="1">Unnamed protein product</fullName>
    </submittedName>
</protein>
<name>A0ACB5T2M3_AMBMO</name>
<reference evidence="1" key="1">
    <citation type="submission" date="2023-04" db="EMBL/GenBank/DDBJ databases">
        <title>Ambrosiozyma monospora NBRC 10751.</title>
        <authorList>
            <person name="Ichikawa N."/>
            <person name="Sato H."/>
            <person name="Tonouchi N."/>
        </authorList>
    </citation>
    <scope>NUCLEOTIDE SEQUENCE</scope>
    <source>
        <strain evidence="1">NBRC 10751</strain>
    </source>
</reference>
<accession>A0ACB5T2M3</accession>
<evidence type="ECO:0000313" key="2">
    <source>
        <dbReference type="Proteomes" id="UP001165064"/>
    </source>
</evidence>
<organism evidence="1 2">
    <name type="scientific">Ambrosiozyma monospora</name>
    <name type="common">Yeast</name>
    <name type="synonym">Endomycopsis monosporus</name>
    <dbReference type="NCBI Taxonomy" id="43982"/>
    <lineage>
        <taxon>Eukaryota</taxon>
        <taxon>Fungi</taxon>
        <taxon>Dikarya</taxon>
        <taxon>Ascomycota</taxon>
        <taxon>Saccharomycotina</taxon>
        <taxon>Pichiomycetes</taxon>
        <taxon>Pichiales</taxon>
        <taxon>Pichiaceae</taxon>
        <taxon>Ambrosiozyma</taxon>
    </lineage>
</organism>
<dbReference type="Proteomes" id="UP001165064">
    <property type="component" value="Unassembled WGS sequence"/>
</dbReference>
<dbReference type="EMBL" id="BSXS01002638">
    <property type="protein sequence ID" value="GME79541.1"/>
    <property type="molecule type" value="Genomic_DNA"/>
</dbReference>
<proteinExistence type="predicted"/>
<sequence>MYVENQITMVRSHVQNVQDYLPGFIRFFVNLWYQNPKVSKDLYRRRNEYLTRYADYTLANLNSGNPNMKNSLMYYYYTEAKDTVTPSQVGSVCLTMVSAGLDNAPLNFQYMVMQLTQSPHIVTKAYHEILKCYNHDVTKAWNECHLELKCAYISAIVKETLRLFTVLPMALPRQTTKEIVYQNAVIPKETTIFLNCWAGNHDEKKFIKPMEFIPERFMDLNHECDFDDLNHHENFEYDGGKLDQSVKHLAFGIGSRMCLGNTLAFKELYVLTCKFLLMFEPLDIETPGLDGQLNPLKLNKFPESIAIEPKEAVIKLKVKNLQLLAALDGA</sequence>